<protein>
    <submittedName>
        <fullName evidence="6">UDP-N-acetylglucosamine--LPS N-acetylglucosamine transferase</fullName>
    </submittedName>
</protein>
<dbReference type="GO" id="GO:0006488">
    <property type="term" value="P:dolichol-linked oligosaccharide biosynthetic process"/>
    <property type="evidence" value="ECO:0007669"/>
    <property type="project" value="InterPro"/>
</dbReference>
<dbReference type="PANTHER" id="PTHR12154">
    <property type="entry name" value="GLYCOSYL TRANSFERASE-RELATED"/>
    <property type="match status" value="1"/>
</dbReference>
<dbReference type="GO" id="GO:0004577">
    <property type="term" value="F:N-acetylglucosaminyldiphosphodolichol N-acetylglucosaminyltransferase activity"/>
    <property type="evidence" value="ECO:0007669"/>
    <property type="project" value="TreeGrafter"/>
</dbReference>
<organism evidence="6 7">
    <name type="scientific">Pseudoduganella ginsengisoli</name>
    <dbReference type="NCBI Taxonomy" id="1462440"/>
    <lineage>
        <taxon>Bacteria</taxon>
        <taxon>Pseudomonadati</taxon>
        <taxon>Pseudomonadota</taxon>
        <taxon>Betaproteobacteria</taxon>
        <taxon>Burkholderiales</taxon>
        <taxon>Oxalobacteraceae</taxon>
        <taxon>Telluria group</taxon>
        <taxon>Pseudoduganella</taxon>
    </lineage>
</organism>
<keyword evidence="4" id="KW-1133">Transmembrane helix</keyword>
<dbReference type="SUPFAM" id="SSF53756">
    <property type="entry name" value="UDP-Glycosyltransferase/glycogen phosphorylase"/>
    <property type="match status" value="1"/>
</dbReference>
<evidence type="ECO:0000313" key="6">
    <source>
        <dbReference type="EMBL" id="MTW04020.1"/>
    </source>
</evidence>
<dbReference type="Pfam" id="PF08660">
    <property type="entry name" value="Alg14"/>
    <property type="match status" value="1"/>
</dbReference>
<keyword evidence="7" id="KW-1185">Reference proteome</keyword>
<evidence type="ECO:0000256" key="5">
    <source>
        <dbReference type="ARBA" id="ARBA00023136"/>
    </source>
</evidence>
<keyword evidence="5" id="KW-0472">Membrane</keyword>
<dbReference type="PANTHER" id="PTHR12154:SF4">
    <property type="entry name" value="UDP-N-ACETYLGLUCOSAMINE TRANSFERASE SUBUNIT ALG14 HOMOLOG"/>
    <property type="match status" value="1"/>
</dbReference>
<evidence type="ECO:0000256" key="2">
    <source>
        <dbReference type="ARBA" id="ARBA00022692"/>
    </source>
</evidence>
<gene>
    <name evidence="6" type="ORF">GM668_18220</name>
</gene>
<evidence type="ECO:0000256" key="4">
    <source>
        <dbReference type="ARBA" id="ARBA00022989"/>
    </source>
</evidence>
<reference evidence="6 7" key="1">
    <citation type="submission" date="2019-11" db="EMBL/GenBank/DDBJ databases">
        <title>Type strains purchased from KCTC, JCM and DSMZ.</title>
        <authorList>
            <person name="Lu H."/>
        </authorList>
    </citation>
    <scope>NUCLEOTIDE SEQUENCE [LARGE SCALE GENOMIC DNA]</scope>
    <source>
        <strain evidence="6 7">KCTC 42409</strain>
    </source>
</reference>
<dbReference type="RefSeq" id="WP_155440384.1">
    <property type="nucleotide sequence ID" value="NZ_WNLA01000013.1"/>
</dbReference>
<evidence type="ECO:0000313" key="7">
    <source>
        <dbReference type="Proteomes" id="UP000484015"/>
    </source>
</evidence>
<dbReference type="EMBL" id="WNLA01000013">
    <property type="protein sequence ID" value="MTW04020.1"/>
    <property type="molecule type" value="Genomic_DNA"/>
</dbReference>
<accession>A0A6L6Q2Y5</accession>
<sequence length="149" mass="16535">MKKKILAVASGGGHWVQLLRLRPAFEGQDVAYVTVQPSYVSQVPGSRFYAVTDATRWSRWDLVKMICQVSWIVLRERPDVVITTGAAPGVVALRMGKFLGAKTMWLDSIANVEHLSMSGEKVRSFTDLWLTQWPHLAGKNGPNCHGSVL</sequence>
<dbReference type="Proteomes" id="UP000484015">
    <property type="component" value="Unassembled WGS sequence"/>
</dbReference>
<keyword evidence="2" id="KW-0812">Transmembrane</keyword>
<comment type="subcellular location">
    <subcellularLocation>
        <location evidence="1">Endoplasmic reticulum membrane</location>
        <topology evidence="1">Single-pass membrane protein</topology>
    </subcellularLocation>
</comment>
<proteinExistence type="predicted"/>
<comment type="caution">
    <text evidence="6">The sequence shown here is derived from an EMBL/GenBank/DDBJ whole genome shotgun (WGS) entry which is preliminary data.</text>
</comment>
<dbReference type="OrthoDB" id="555447at2"/>
<evidence type="ECO:0000256" key="3">
    <source>
        <dbReference type="ARBA" id="ARBA00022824"/>
    </source>
</evidence>
<dbReference type="InterPro" id="IPR013969">
    <property type="entry name" value="Oligosacch_biosynth_Alg14"/>
</dbReference>
<keyword evidence="6" id="KW-0808">Transferase</keyword>
<name>A0A6L6Q2Y5_9BURK</name>
<dbReference type="Gene3D" id="3.40.50.2000">
    <property type="entry name" value="Glycogen Phosphorylase B"/>
    <property type="match status" value="1"/>
</dbReference>
<dbReference type="AlphaFoldDB" id="A0A6L6Q2Y5"/>
<keyword evidence="3" id="KW-0256">Endoplasmic reticulum</keyword>
<evidence type="ECO:0000256" key="1">
    <source>
        <dbReference type="ARBA" id="ARBA00004389"/>
    </source>
</evidence>